<dbReference type="EMBL" id="JACOME010000001">
    <property type="protein sequence ID" value="MBC3845047.1"/>
    <property type="molecule type" value="Genomic_DNA"/>
</dbReference>
<keyword evidence="2" id="KW-1185">Reference proteome</keyword>
<proteinExistence type="predicted"/>
<gene>
    <name evidence="1" type="ORF">H6H04_01535</name>
</gene>
<comment type="caution">
    <text evidence="1">The sequence shown here is derived from an EMBL/GenBank/DDBJ whole genome shotgun (WGS) entry which is preliminary data.</text>
</comment>
<evidence type="ECO:0000313" key="2">
    <source>
        <dbReference type="Proteomes" id="UP000607435"/>
    </source>
</evidence>
<dbReference type="PROSITE" id="PS51257">
    <property type="entry name" value="PROKAR_LIPOPROTEIN"/>
    <property type="match status" value="1"/>
</dbReference>
<protein>
    <recommendedName>
        <fullName evidence="3">YD repeat-containing protein</fullName>
    </recommendedName>
</protein>
<dbReference type="Gene3D" id="2.40.128.720">
    <property type="match status" value="1"/>
</dbReference>
<reference evidence="1 2" key="1">
    <citation type="submission" date="2020-08" db="EMBL/GenBank/DDBJ databases">
        <title>Winogradskyella ouciana sp. nov., isolated from the hadal seawater of the Mariana Trench.</title>
        <authorList>
            <person name="He X."/>
        </authorList>
    </citation>
    <scope>NUCLEOTIDE SEQUENCE [LARGE SCALE GENOMIC DNA]</scope>
    <source>
        <strain evidence="1 2">KCTC 22026</strain>
    </source>
</reference>
<organism evidence="1 2">
    <name type="scientific">Winogradskyella echinorum</name>
    <dbReference type="NCBI Taxonomy" id="538189"/>
    <lineage>
        <taxon>Bacteria</taxon>
        <taxon>Pseudomonadati</taxon>
        <taxon>Bacteroidota</taxon>
        <taxon>Flavobacteriia</taxon>
        <taxon>Flavobacteriales</taxon>
        <taxon>Flavobacteriaceae</taxon>
        <taxon>Winogradskyella</taxon>
    </lineage>
</organism>
<sequence length="311" mass="36948">MKQLFFLLVFSVLVVACKNESVDNDNPETQELILKQIDYIYEGFGLNNEPFYENRTENFNELGQPISYSSEVTILSWYNFYYNGNHILDSIRSSDGHHQSYNKYNYQNNKLIGYQVYGLQSYEVDLFYIDNIMYTSNEYYYEPEDEMRIRRTNYIFSDQTHEVLLERESFDDYGNNNSTPFFKQTYQYDPNGNLILFNEYQLQTDGNYFNSTKEYTYDNKKNPLRSLSGTNYIIITHTLGKGSYSEPVFTGKNNVLSMTSINSSNVTFSKTFEYQYNEFDYPTNIIETWSIDNTQGEPEVLQNYYRTLTYY</sequence>
<dbReference type="RefSeq" id="WP_186844178.1">
    <property type="nucleotide sequence ID" value="NZ_JACOME010000001.1"/>
</dbReference>
<evidence type="ECO:0000313" key="1">
    <source>
        <dbReference type="EMBL" id="MBC3845047.1"/>
    </source>
</evidence>
<accession>A0ABR6XX25</accession>
<dbReference type="Proteomes" id="UP000607435">
    <property type="component" value="Unassembled WGS sequence"/>
</dbReference>
<evidence type="ECO:0008006" key="3">
    <source>
        <dbReference type="Google" id="ProtNLM"/>
    </source>
</evidence>
<name>A0ABR6XX25_9FLAO</name>